<dbReference type="Pfam" id="PF01738">
    <property type="entry name" value="DLH"/>
    <property type="match status" value="1"/>
</dbReference>
<dbReference type="AlphaFoldDB" id="A0A9Q5NBS9"/>
<accession>A0A9Q5NBS9</accession>
<evidence type="ECO:0000313" key="2">
    <source>
        <dbReference type="EMBL" id="OCB92043.1"/>
    </source>
</evidence>
<dbReference type="OrthoDB" id="1393670at2759"/>
<feature type="domain" description="Dienelactone hydrolase" evidence="1">
    <location>
        <begin position="35"/>
        <end position="262"/>
    </location>
</feature>
<gene>
    <name evidence="2" type="ORF">A7U60_g642</name>
</gene>
<dbReference type="PANTHER" id="PTHR17630:SF44">
    <property type="entry name" value="PROTEIN AIM2"/>
    <property type="match status" value="1"/>
</dbReference>
<proteinExistence type="predicted"/>
<evidence type="ECO:0000313" key="3">
    <source>
        <dbReference type="Proteomes" id="UP000757232"/>
    </source>
</evidence>
<comment type="caution">
    <text evidence="2">The sequence shown here is derived from an EMBL/GenBank/DDBJ whole genome shotgun (WGS) entry which is preliminary data.</text>
</comment>
<evidence type="ECO:0000259" key="1">
    <source>
        <dbReference type="Pfam" id="PF01738"/>
    </source>
</evidence>
<reference evidence="2" key="1">
    <citation type="submission" date="2016-06" db="EMBL/GenBank/DDBJ databases">
        <title>Draft Genome sequence of the fungus Inonotus baumii.</title>
        <authorList>
            <person name="Zhu H."/>
            <person name="Lin W."/>
        </authorList>
    </citation>
    <scope>NUCLEOTIDE SEQUENCE</scope>
    <source>
        <strain evidence="2">821</strain>
    </source>
</reference>
<dbReference type="SUPFAM" id="SSF53474">
    <property type="entry name" value="alpha/beta-Hydrolases"/>
    <property type="match status" value="1"/>
</dbReference>
<name>A0A9Q5NBS9_SANBA</name>
<organism evidence="2 3">
    <name type="scientific">Sanghuangporus baumii</name>
    <name type="common">Phellinus baumii</name>
    <dbReference type="NCBI Taxonomy" id="108892"/>
    <lineage>
        <taxon>Eukaryota</taxon>
        <taxon>Fungi</taxon>
        <taxon>Dikarya</taxon>
        <taxon>Basidiomycota</taxon>
        <taxon>Agaricomycotina</taxon>
        <taxon>Agaricomycetes</taxon>
        <taxon>Hymenochaetales</taxon>
        <taxon>Hymenochaetaceae</taxon>
        <taxon>Sanghuangporus</taxon>
    </lineage>
</organism>
<dbReference type="InterPro" id="IPR029058">
    <property type="entry name" value="AB_hydrolase_fold"/>
</dbReference>
<keyword evidence="3" id="KW-1185">Reference proteome</keyword>
<dbReference type="EMBL" id="LNZH02000040">
    <property type="protein sequence ID" value="OCB92043.1"/>
    <property type="molecule type" value="Genomic_DNA"/>
</dbReference>
<dbReference type="Gene3D" id="3.40.50.1820">
    <property type="entry name" value="alpha/beta hydrolase"/>
    <property type="match status" value="1"/>
</dbReference>
<sequence length="264" mass="29518">MSDKYLAGEPGDACCRGVQHSGEPRGKIENIAGVETYIAEPPQGQKSKGVILFYADVWGSMFINNKLIQDFFASQGFTVVGIDYFFGDPVYIHNGEEGFDRPAWMAKSKAQAREYGPGWFEAIKERYGYCFGAPFVLEAAASGKIVAGKVARIRSILLNLTEETSAHSFTGAVAHPAFLTETHFQDVKAPLMLSCSEIDHTFPLEFRRRAEDILVEKKHDYFFQVFGGVEHGFAVRGDPNIPIQRWAKEESARGIIAWFDRFSK</sequence>
<dbReference type="GO" id="GO:0016787">
    <property type="term" value="F:hydrolase activity"/>
    <property type="evidence" value="ECO:0007669"/>
    <property type="project" value="InterPro"/>
</dbReference>
<protein>
    <submittedName>
        <fullName evidence="2">Alpha/beta-hydrolase</fullName>
    </submittedName>
</protein>
<dbReference type="Proteomes" id="UP000757232">
    <property type="component" value="Unassembled WGS sequence"/>
</dbReference>
<dbReference type="PANTHER" id="PTHR17630">
    <property type="entry name" value="DIENELACTONE HYDROLASE"/>
    <property type="match status" value="1"/>
</dbReference>
<dbReference type="InterPro" id="IPR002925">
    <property type="entry name" value="Dienelactn_hydro"/>
</dbReference>